<protein>
    <submittedName>
        <fullName evidence="1">Uncharacterized protein</fullName>
    </submittedName>
</protein>
<accession>A0ACB7IXP3</accession>
<reference evidence="1 2" key="1">
    <citation type="journal article" date="2021" name="Appl. Environ. Microbiol.">
        <title>Genetic linkage and physical mapping for an oyster mushroom Pleurotus cornucopiae and QTL analysis for the trait cap color.</title>
        <authorList>
            <person name="Zhang Y."/>
            <person name="Gao W."/>
            <person name="Sonnenberg A."/>
            <person name="Chen Q."/>
            <person name="Zhang J."/>
            <person name="Huang C."/>
        </authorList>
    </citation>
    <scope>NUCLEOTIDE SEQUENCE [LARGE SCALE GENOMIC DNA]</scope>
    <source>
        <strain evidence="1">CCMSSC00406</strain>
    </source>
</reference>
<organism evidence="1 2">
    <name type="scientific">Pleurotus cornucopiae</name>
    <name type="common">Cornucopia mushroom</name>
    <dbReference type="NCBI Taxonomy" id="5321"/>
    <lineage>
        <taxon>Eukaryota</taxon>
        <taxon>Fungi</taxon>
        <taxon>Dikarya</taxon>
        <taxon>Basidiomycota</taxon>
        <taxon>Agaricomycotina</taxon>
        <taxon>Agaricomycetes</taxon>
        <taxon>Agaricomycetidae</taxon>
        <taxon>Agaricales</taxon>
        <taxon>Pleurotineae</taxon>
        <taxon>Pleurotaceae</taxon>
        <taxon>Pleurotus</taxon>
    </lineage>
</organism>
<name>A0ACB7IXP3_PLECO</name>
<dbReference type="EMBL" id="WQMT02000005">
    <property type="protein sequence ID" value="KAG9222935.1"/>
    <property type="molecule type" value="Genomic_DNA"/>
</dbReference>
<evidence type="ECO:0000313" key="1">
    <source>
        <dbReference type="EMBL" id="KAG9222935.1"/>
    </source>
</evidence>
<dbReference type="Proteomes" id="UP000824881">
    <property type="component" value="Unassembled WGS sequence"/>
</dbReference>
<keyword evidence="2" id="KW-1185">Reference proteome</keyword>
<sequence length="636" mass="68656">MVRLPSRKALEAMKRTDIQKLCKDYGVKANLKTEALIDLLQSINTPQPTREPPQPQPRKVSTRRSSRAGPSRTSSIVIHDFDGEDEEEEEQGQEELQEQEEVPLIPNPPPSRTRKAKETQLRLGVGRPKAAGGSGARAVTKSVSLSKGKRAKSSKTMKPSEAPIPEEAEEQDPPEPKHSSLGLELVTASPEPTLKPRSPTPAEPSAESAVIAETSAVGSTSAVASQVDLEKCIANAVQPLREQLAALHNEVERLKRDQQQVHVLQATLDILTTELDDLRGQTTEALSIANELRQAQKTPSIPRTPSPRSPRQEVPPAPHSISATTFAAIAGPSSKKGEPPCDPPSPTSRAAERGGLQHPGFALTTLGKRHRDSTTSNITGIMESEDDDIPEDELRTKVIRPMKKRLKTTRDSSTPNNATAGPSRQRDSPRTPTNRDDEPRIPTFSIYRDPDPSDYVDPPPPTNHLPDFFEAAIAGSSRQTSTSSEATTENQHPFSFSFLPYTSTPAHPSLVPPLPYPEIGQSPTPAGLSRLGLGRPSTFQPFGRSPRADADEHQDGGAFVNPAALSTDNHRESSSSAGTPSAQTPGSSRTPQEPHPKPVTMYGTELEGDTRFGDFGVEGVASSGQMLPNFWTGGKF</sequence>
<gene>
    <name evidence="1" type="ORF">CCMSSC00406_0000376</name>
</gene>
<comment type="caution">
    <text evidence="1">The sequence shown here is derived from an EMBL/GenBank/DDBJ whole genome shotgun (WGS) entry which is preliminary data.</text>
</comment>
<proteinExistence type="predicted"/>
<evidence type="ECO:0000313" key="2">
    <source>
        <dbReference type="Proteomes" id="UP000824881"/>
    </source>
</evidence>